<dbReference type="Proteomes" id="UP000589521">
    <property type="component" value="Unassembled WGS sequence"/>
</dbReference>
<evidence type="ECO:0000313" key="3">
    <source>
        <dbReference type="EMBL" id="NYS95776.1"/>
    </source>
</evidence>
<protein>
    <submittedName>
        <fullName evidence="3">DEAD/DEAH box helicase family protein</fullName>
    </submittedName>
</protein>
<gene>
    <name evidence="3" type="ORF">HZY94_00930</name>
</gene>
<dbReference type="GO" id="GO:0004386">
    <property type="term" value="F:helicase activity"/>
    <property type="evidence" value="ECO:0007669"/>
    <property type="project" value="UniProtKB-KW"/>
</dbReference>
<organism evidence="3 4">
    <name type="scientific">Streptococcus danieliae</name>
    <dbReference type="NCBI Taxonomy" id="747656"/>
    <lineage>
        <taxon>Bacteria</taxon>
        <taxon>Bacillati</taxon>
        <taxon>Bacillota</taxon>
        <taxon>Bacilli</taxon>
        <taxon>Lactobacillales</taxon>
        <taxon>Streptococcaceae</taxon>
        <taxon>Streptococcus</taxon>
    </lineage>
</organism>
<proteinExistence type="predicted"/>
<dbReference type="SUPFAM" id="SSF52540">
    <property type="entry name" value="P-loop containing nucleoside triphosphate hydrolases"/>
    <property type="match status" value="2"/>
</dbReference>
<accession>A0A7Z0S3Y2</accession>
<sequence length="1028" mass="118610">MKLQFKQQDFQIEAVNAIADIFQGQAKRDGFRYLMDTGRSQQVTLDVGQDAFWNAPIELSEDTIKEQVTQIQLKHHLKPSSKLALERIGQRTAYNFTIEMETGTGKTYTYIRTIMELNKRYGWLKFIIVVPSVAIREGVLKSFQMMDDHFQMEYGKKPRYFVYNSSRLRDLDTFANSSDIRVMIINSQAFNAKGKDARRIHMEQESFAWRKPIDVIAAMNPILIIDEPQSVEGKQTKERLKDFHPLFTLRYSATHKEDYDMVYRLDAMDAYNRTLVKKIAVKAIEQTTTMGTQGYLYLQEIVPQRTGAPKARIEFEVKGKTGIRRKTKLVSEPFDLYIESGELEVYRGWTLSGFDARDNKLQIGPTRELYAGEVMGELNEASLRRIQIRETIKSHLETEERLYNKKIKVLSLFFIDEVAKYKCYDDQHQASNGEYAQIFEEEYEAQVQALLGDPNRHGTNFWHYLNRYQSAKDVHAGYFSVDKVKKSDKTIFVDYKSASEKRAQQSNDSDAYDLIMKDKERLLSFEEPVRFLFSHSALKEGWDNPNVFQICTLKQSSAETRKRQEIGRGMRLAVDQNGVRQDKELLGNSVHDINKLTVIANESYDDFARGLQEELREVLANRPSKVEIDLFAGKVLVNETGAKLQVTPEVARAIQFELIRQDYIDDTGQLTPQFFEAKEERELLFTSKVQGFEGQVLELLESIYTSRNYSIENAYNTTVELGKEVNDENLGKEEFLKLWNTIHHKTTYQVDFDENELIKKAVKAVNEKLVVKKVTFQITEAAADRMDQELGLDLKIASNGKEMEHVEMLPVEVQYDLLGEVAEKTGLTRKTIAGILSQIAPYQFAKFKQNPEEFIQKVSILINEQKSAQIVDHIQYKVLEDCYDTNLFYDNSETARPSDNHVLESDKSIYHYVKVDSEIEKNFQHELEFQDDVKVYVKLPRAFKIPTPLGNYNPDWAIAFREGSVKHIYFVAETKGSMSSLQLKPAEKAKIDCAKAHFKALKDKGNIDSNYVYGVVETYADLLAIVQK</sequence>
<feature type="domain" description="Helicase/UvrB N-terminal" evidence="1">
    <location>
        <begin position="77"/>
        <end position="256"/>
    </location>
</feature>
<dbReference type="GO" id="GO:0015668">
    <property type="term" value="F:type III site-specific deoxyribonuclease activity"/>
    <property type="evidence" value="ECO:0007669"/>
    <property type="project" value="InterPro"/>
</dbReference>
<dbReference type="Gene3D" id="3.40.50.300">
    <property type="entry name" value="P-loop containing nucleotide triphosphate hydrolases"/>
    <property type="match status" value="2"/>
</dbReference>
<comment type="caution">
    <text evidence="3">The sequence shown here is derived from an EMBL/GenBank/DDBJ whole genome shotgun (WGS) entry which is preliminary data.</text>
</comment>
<name>A0A7Z0S3Y2_9STRE</name>
<dbReference type="Pfam" id="PF04851">
    <property type="entry name" value="ResIII"/>
    <property type="match status" value="1"/>
</dbReference>
<dbReference type="InterPro" id="IPR027417">
    <property type="entry name" value="P-loop_NTPase"/>
</dbReference>
<evidence type="ECO:0000313" key="4">
    <source>
        <dbReference type="Proteomes" id="UP000589521"/>
    </source>
</evidence>
<dbReference type="AlphaFoldDB" id="A0A7Z0S3Y2"/>
<dbReference type="RefSeq" id="WP_179924613.1">
    <property type="nucleotide sequence ID" value="NZ_JACBXX010000042.1"/>
</dbReference>
<keyword evidence="3" id="KW-0547">Nucleotide-binding</keyword>
<keyword evidence="3" id="KW-0378">Hydrolase</keyword>
<dbReference type="Pfam" id="PF19778">
    <property type="entry name" value="RE_endonuc"/>
    <property type="match status" value="1"/>
</dbReference>
<dbReference type="InterPro" id="IPR045572">
    <property type="entry name" value="RE_endonuc_C"/>
</dbReference>
<keyword evidence="3" id="KW-0347">Helicase</keyword>
<dbReference type="GO" id="GO:0005524">
    <property type="term" value="F:ATP binding"/>
    <property type="evidence" value="ECO:0007669"/>
    <property type="project" value="InterPro"/>
</dbReference>
<dbReference type="GO" id="GO:0003677">
    <property type="term" value="F:DNA binding"/>
    <property type="evidence" value="ECO:0007669"/>
    <property type="project" value="InterPro"/>
</dbReference>
<dbReference type="InterPro" id="IPR006935">
    <property type="entry name" value="Helicase/UvrB_N"/>
</dbReference>
<evidence type="ECO:0000259" key="2">
    <source>
        <dbReference type="Pfam" id="PF19778"/>
    </source>
</evidence>
<reference evidence="3 4" key="1">
    <citation type="submission" date="2020-07" db="EMBL/GenBank/DDBJ databases">
        <title>MOT database genomes.</title>
        <authorList>
            <person name="Joseph S."/>
            <person name="Aduse-Opoku J."/>
            <person name="Hashim A."/>
            <person name="Wade W."/>
            <person name="Curtis M."/>
        </authorList>
    </citation>
    <scope>NUCLEOTIDE SEQUENCE [LARGE SCALE GENOMIC DNA]</scope>
    <source>
        <strain evidence="3 4">STR</strain>
    </source>
</reference>
<evidence type="ECO:0000259" key="1">
    <source>
        <dbReference type="Pfam" id="PF04851"/>
    </source>
</evidence>
<dbReference type="EMBL" id="JACBXX010000042">
    <property type="protein sequence ID" value="NYS95776.1"/>
    <property type="molecule type" value="Genomic_DNA"/>
</dbReference>
<feature type="domain" description="Type III restriction enzyme C-terminal endonuclease" evidence="2">
    <location>
        <begin position="907"/>
        <end position="1006"/>
    </location>
</feature>
<keyword evidence="3" id="KW-0067">ATP-binding</keyword>